<keyword evidence="5 8" id="KW-0812">Transmembrane</keyword>
<feature type="transmembrane region" description="Helical" evidence="8">
    <location>
        <begin position="231"/>
        <end position="253"/>
    </location>
</feature>
<keyword evidence="3" id="KW-0813">Transport</keyword>
<evidence type="ECO:0000256" key="2">
    <source>
        <dbReference type="ARBA" id="ARBA00007783"/>
    </source>
</evidence>
<comment type="subcellular location">
    <subcellularLocation>
        <location evidence="1">Cell membrane</location>
        <topology evidence="1">Multi-pass membrane protein</topology>
    </subcellularLocation>
</comment>
<keyword evidence="7 8" id="KW-0472">Membrane</keyword>
<evidence type="ECO:0000256" key="7">
    <source>
        <dbReference type="ARBA" id="ARBA00023136"/>
    </source>
</evidence>
<dbReference type="GO" id="GO:0140359">
    <property type="term" value="F:ABC-type transporter activity"/>
    <property type="evidence" value="ECO:0007669"/>
    <property type="project" value="InterPro"/>
</dbReference>
<feature type="transmembrane region" description="Helical" evidence="8">
    <location>
        <begin position="259"/>
        <end position="283"/>
    </location>
</feature>
<evidence type="ECO:0000256" key="8">
    <source>
        <dbReference type="SAM" id="Phobius"/>
    </source>
</evidence>
<dbReference type="RefSeq" id="WP_214173089.1">
    <property type="nucleotide sequence ID" value="NZ_JAHCVJ010000010.1"/>
</dbReference>
<gene>
    <name evidence="10" type="ORF">KI809_18555</name>
</gene>
<feature type="transmembrane region" description="Helical" evidence="8">
    <location>
        <begin position="21"/>
        <end position="42"/>
    </location>
</feature>
<organism evidence="10 11">
    <name type="scientific">Geoanaerobacter pelophilus</name>
    <dbReference type="NCBI Taxonomy" id="60036"/>
    <lineage>
        <taxon>Bacteria</taxon>
        <taxon>Pseudomonadati</taxon>
        <taxon>Thermodesulfobacteriota</taxon>
        <taxon>Desulfuromonadia</taxon>
        <taxon>Geobacterales</taxon>
        <taxon>Geobacteraceae</taxon>
        <taxon>Geoanaerobacter</taxon>
    </lineage>
</organism>
<comment type="similarity">
    <text evidence="2">Belongs to the ABC-2 integral membrane protein family.</text>
</comment>
<protein>
    <submittedName>
        <fullName evidence="10">ABC transporter permease</fullName>
    </submittedName>
</protein>
<evidence type="ECO:0000259" key="9">
    <source>
        <dbReference type="PROSITE" id="PS51012"/>
    </source>
</evidence>
<dbReference type="Gene3D" id="3.40.1710.10">
    <property type="entry name" value="abc type-2 transporter like domain"/>
    <property type="match status" value="1"/>
</dbReference>
<dbReference type="InterPro" id="IPR013525">
    <property type="entry name" value="ABC2_TM"/>
</dbReference>
<dbReference type="EMBL" id="JAHCVJ010000010">
    <property type="protein sequence ID" value="MBT0666317.1"/>
    <property type="molecule type" value="Genomic_DNA"/>
</dbReference>
<dbReference type="GO" id="GO:0005886">
    <property type="term" value="C:plasma membrane"/>
    <property type="evidence" value="ECO:0007669"/>
    <property type="project" value="UniProtKB-SubCell"/>
</dbReference>
<dbReference type="Pfam" id="PF12698">
    <property type="entry name" value="ABC2_membrane_3"/>
    <property type="match status" value="1"/>
</dbReference>
<comment type="caution">
    <text evidence="10">The sequence shown here is derived from an EMBL/GenBank/DDBJ whole genome shotgun (WGS) entry which is preliminary data.</text>
</comment>
<reference evidence="10 11" key="1">
    <citation type="submission" date="2021-05" db="EMBL/GenBank/DDBJ databases">
        <title>The draft genome of Geobacter pelophilus DSM 12255.</title>
        <authorList>
            <person name="Xu Z."/>
            <person name="Masuda Y."/>
            <person name="Itoh H."/>
            <person name="Senoo K."/>
        </authorList>
    </citation>
    <scope>NUCLEOTIDE SEQUENCE [LARGE SCALE GENOMIC DNA]</scope>
    <source>
        <strain evidence="10 11">DSM 12255</strain>
    </source>
</reference>
<dbReference type="Proteomes" id="UP000811899">
    <property type="component" value="Unassembled WGS sequence"/>
</dbReference>
<evidence type="ECO:0000313" key="10">
    <source>
        <dbReference type="EMBL" id="MBT0666317.1"/>
    </source>
</evidence>
<dbReference type="InterPro" id="IPR051449">
    <property type="entry name" value="ABC-2_transporter_component"/>
</dbReference>
<keyword evidence="6 8" id="KW-1133">Transmembrane helix</keyword>
<dbReference type="PANTHER" id="PTHR30294:SF29">
    <property type="entry name" value="MULTIDRUG ABC TRANSPORTER PERMEASE YBHS-RELATED"/>
    <property type="match status" value="1"/>
</dbReference>
<evidence type="ECO:0000256" key="3">
    <source>
        <dbReference type="ARBA" id="ARBA00022448"/>
    </source>
</evidence>
<name>A0AAW4L831_9BACT</name>
<feature type="domain" description="ABC transmembrane type-2" evidence="9">
    <location>
        <begin position="130"/>
        <end position="375"/>
    </location>
</feature>
<dbReference type="PROSITE" id="PS51012">
    <property type="entry name" value="ABC_TM2"/>
    <property type="match status" value="1"/>
</dbReference>
<keyword evidence="11" id="KW-1185">Reference proteome</keyword>
<dbReference type="InterPro" id="IPR047817">
    <property type="entry name" value="ABC2_TM_bact-type"/>
</dbReference>
<evidence type="ECO:0000313" key="11">
    <source>
        <dbReference type="Proteomes" id="UP000811899"/>
    </source>
</evidence>
<evidence type="ECO:0000256" key="1">
    <source>
        <dbReference type="ARBA" id="ARBA00004651"/>
    </source>
</evidence>
<evidence type="ECO:0000256" key="5">
    <source>
        <dbReference type="ARBA" id="ARBA00022692"/>
    </source>
</evidence>
<feature type="transmembrane region" description="Helical" evidence="8">
    <location>
        <begin position="295"/>
        <end position="314"/>
    </location>
</feature>
<feature type="transmembrane region" description="Helical" evidence="8">
    <location>
        <begin position="350"/>
        <end position="369"/>
    </location>
</feature>
<keyword evidence="4" id="KW-1003">Cell membrane</keyword>
<sequence length="377" mass="41660">MKPYRIKAVAWKESLHLLRDPRSLIMGIAIPMLMLFLFGYALNLDIEKARITFWDQSSSPQSRDFVSRFAASRYFSLVENSASYRDIEQAIDTRRAIIAIIIPPDFARTMAQNKETAVQAILDGSDANSATIVLAYAEGVTRQFSSEIIVNKAGSQGYSPKVAPVDLRPRAWFNTDLVSRHFIFPGLIAVIMMVIAALLTSLTVAREWETGTMEQLIATPLTGGEIIAGKLAPYIAIGVLDLVLCVVVGYYFFGVPLRGNLFLLFSLSLVFLVGAMALGVLISIVAKSQLLASQFALVATMLPAFLLSGFIFPIDNMPKPIQIFTNIITARHFVHILRGIYLKDSGFSEIYLQTVVLAIFSVVVLALAVKKFRKKID</sequence>
<dbReference type="AlphaFoldDB" id="A0AAW4L831"/>
<evidence type="ECO:0000256" key="6">
    <source>
        <dbReference type="ARBA" id="ARBA00022989"/>
    </source>
</evidence>
<proteinExistence type="inferred from homology"/>
<dbReference type="PANTHER" id="PTHR30294">
    <property type="entry name" value="MEMBRANE COMPONENT OF ABC TRANSPORTER YHHJ-RELATED"/>
    <property type="match status" value="1"/>
</dbReference>
<accession>A0AAW4L831</accession>
<evidence type="ECO:0000256" key="4">
    <source>
        <dbReference type="ARBA" id="ARBA00022475"/>
    </source>
</evidence>
<feature type="transmembrane region" description="Helical" evidence="8">
    <location>
        <begin position="182"/>
        <end position="205"/>
    </location>
</feature>